<reference evidence="7" key="2">
    <citation type="submission" date="2021-09" db="EMBL/GenBank/DDBJ databases">
        <authorList>
            <person name="Jia N."/>
            <person name="Wang J."/>
            <person name="Shi W."/>
            <person name="Du L."/>
            <person name="Sun Y."/>
            <person name="Zhan W."/>
            <person name="Jiang J."/>
            <person name="Wang Q."/>
            <person name="Zhang B."/>
            <person name="Ji P."/>
            <person name="Sakyi L.B."/>
            <person name="Cui X."/>
            <person name="Yuan T."/>
            <person name="Jiang B."/>
            <person name="Yang W."/>
            <person name="Lam T.T.-Y."/>
            <person name="Chang Q."/>
            <person name="Ding S."/>
            <person name="Wang X."/>
            <person name="Zhu J."/>
            <person name="Ruan X."/>
            <person name="Zhao L."/>
            <person name="Wei J."/>
            <person name="Que T."/>
            <person name="Du C."/>
            <person name="Cheng J."/>
            <person name="Dai P."/>
            <person name="Han X."/>
            <person name="Huang E."/>
            <person name="Gao Y."/>
            <person name="Liu J."/>
            <person name="Shao H."/>
            <person name="Ye R."/>
            <person name="Li L."/>
            <person name="Wei W."/>
            <person name="Wang X."/>
            <person name="Wang C."/>
            <person name="Huo Q."/>
            <person name="Li W."/>
            <person name="Guo W."/>
            <person name="Chen H."/>
            <person name="Chen S."/>
            <person name="Zhou L."/>
            <person name="Zhou L."/>
            <person name="Ni X."/>
            <person name="Tian J."/>
            <person name="Zhou Y."/>
            <person name="Sheng Y."/>
            <person name="Liu T."/>
            <person name="Pan Y."/>
            <person name="Xia L."/>
            <person name="Li J."/>
            <person name="Zhao F."/>
            <person name="Cao W."/>
        </authorList>
    </citation>
    <scope>NUCLEOTIDE SEQUENCE</scope>
    <source>
        <strain evidence="7">Rsan-2018</strain>
        <tissue evidence="7">Larvae</tissue>
    </source>
</reference>
<dbReference type="InterPro" id="IPR019819">
    <property type="entry name" value="Carboxylesterase_B_CS"/>
</dbReference>
<evidence type="ECO:0000256" key="4">
    <source>
        <dbReference type="ARBA" id="ARBA00023180"/>
    </source>
</evidence>
<dbReference type="PANTHER" id="PTHR43918">
    <property type="entry name" value="ACETYLCHOLINESTERASE"/>
    <property type="match status" value="1"/>
</dbReference>
<dbReference type="GO" id="GO:0019695">
    <property type="term" value="P:choline metabolic process"/>
    <property type="evidence" value="ECO:0007669"/>
    <property type="project" value="TreeGrafter"/>
</dbReference>
<dbReference type="AlphaFoldDB" id="A0A9D4PUE4"/>
<dbReference type="GO" id="GO:0006581">
    <property type="term" value="P:acetylcholine catabolic process"/>
    <property type="evidence" value="ECO:0007669"/>
    <property type="project" value="TreeGrafter"/>
</dbReference>
<dbReference type="Proteomes" id="UP000821837">
    <property type="component" value="Chromosome 5"/>
</dbReference>
<evidence type="ECO:0000259" key="6">
    <source>
        <dbReference type="Pfam" id="PF00135"/>
    </source>
</evidence>
<dbReference type="GO" id="GO:0005615">
    <property type="term" value="C:extracellular space"/>
    <property type="evidence" value="ECO:0007669"/>
    <property type="project" value="TreeGrafter"/>
</dbReference>
<dbReference type="VEuPathDB" id="VectorBase:RSAN_037004"/>
<accession>A0A9D4PUE4</accession>
<dbReference type="Gene3D" id="3.40.50.1820">
    <property type="entry name" value="alpha/beta hydrolase"/>
    <property type="match status" value="1"/>
</dbReference>
<proteinExistence type="inferred from homology"/>
<sequence>MWVGLTLHFTVCSLVAGRAQEAANVDHTTCGDVRGIIRSTTTGPVLAFLGIPFAEPPVGERRFQKPTPKKPWKGVMNATLLPPMCPQVPVRVNSHFGVTAADPFSEDCLFLNVFKPVRNDGPTLKPVVVYVPGGAFTFGGIYLKIFDASELAVRGDLVVFTIAYRLGPFGFLYLDAKEAPGNMGLYDQQLAMQWVRENARSFGGDPDVITAMGQSAGAMSLGIHILSPSSAGLFQRAYMQSGSPFVSAFLSSPARARKKADMLADYLDCREKNNRELSVTEVITCLQSKDVDDIVKAARIFNADGLSGFFPVLGDDFVPGTPGSALALVPPSVRDVLVSVCAAEGDFLIEHILKNVNNIDDIELVSKRYMTLLMKLLLGNFMSADTEPIIERYFFPVAADSGVQVARAGSDILSDFYFGCPARSIARGLAVANTSVYFLVYDEQLSFLDWPEWVRSTHGDDLAFSLGSALVLDGHPSEGDVKATENMINVVTTFSRTG</sequence>
<dbReference type="InterPro" id="IPR029058">
    <property type="entry name" value="AB_hydrolase_fold"/>
</dbReference>
<keyword evidence="2" id="KW-0719">Serine esterase</keyword>
<protein>
    <recommendedName>
        <fullName evidence="6">Carboxylesterase type B domain-containing protein</fullName>
    </recommendedName>
</protein>
<dbReference type="Pfam" id="PF00135">
    <property type="entry name" value="COesterase"/>
    <property type="match status" value="1"/>
</dbReference>
<evidence type="ECO:0000256" key="2">
    <source>
        <dbReference type="ARBA" id="ARBA00022487"/>
    </source>
</evidence>
<evidence type="ECO:0000256" key="3">
    <source>
        <dbReference type="ARBA" id="ARBA00022801"/>
    </source>
</evidence>
<evidence type="ECO:0000256" key="1">
    <source>
        <dbReference type="ARBA" id="ARBA00005964"/>
    </source>
</evidence>
<reference evidence="7" key="1">
    <citation type="journal article" date="2020" name="Cell">
        <title>Large-Scale Comparative Analyses of Tick Genomes Elucidate Their Genetic Diversity and Vector Capacities.</title>
        <authorList>
            <consortium name="Tick Genome and Microbiome Consortium (TIGMIC)"/>
            <person name="Jia N."/>
            <person name="Wang J."/>
            <person name="Shi W."/>
            <person name="Du L."/>
            <person name="Sun Y."/>
            <person name="Zhan W."/>
            <person name="Jiang J.F."/>
            <person name="Wang Q."/>
            <person name="Zhang B."/>
            <person name="Ji P."/>
            <person name="Bell-Sakyi L."/>
            <person name="Cui X.M."/>
            <person name="Yuan T.T."/>
            <person name="Jiang B.G."/>
            <person name="Yang W.F."/>
            <person name="Lam T.T."/>
            <person name="Chang Q.C."/>
            <person name="Ding S.J."/>
            <person name="Wang X.J."/>
            <person name="Zhu J.G."/>
            <person name="Ruan X.D."/>
            <person name="Zhao L."/>
            <person name="Wei J.T."/>
            <person name="Ye R.Z."/>
            <person name="Que T.C."/>
            <person name="Du C.H."/>
            <person name="Zhou Y.H."/>
            <person name="Cheng J.X."/>
            <person name="Dai P.F."/>
            <person name="Guo W.B."/>
            <person name="Han X.H."/>
            <person name="Huang E.J."/>
            <person name="Li L.F."/>
            <person name="Wei W."/>
            <person name="Gao Y.C."/>
            <person name="Liu J.Z."/>
            <person name="Shao H.Z."/>
            <person name="Wang X."/>
            <person name="Wang C.C."/>
            <person name="Yang T.C."/>
            <person name="Huo Q.B."/>
            <person name="Li W."/>
            <person name="Chen H.Y."/>
            <person name="Chen S.E."/>
            <person name="Zhou L.G."/>
            <person name="Ni X.B."/>
            <person name="Tian J.H."/>
            <person name="Sheng Y."/>
            <person name="Liu T."/>
            <person name="Pan Y.S."/>
            <person name="Xia L.Y."/>
            <person name="Li J."/>
            <person name="Zhao F."/>
            <person name="Cao W.C."/>
        </authorList>
    </citation>
    <scope>NUCLEOTIDE SEQUENCE</scope>
    <source>
        <strain evidence="7">Rsan-2018</strain>
    </source>
</reference>
<feature type="domain" description="Carboxylesterase type B" evidence="6">
    <location>
        <begin position="27"/>
        <end position="498"/>
    </location>
</feature>
<keyword evidence="4" id="KW-0325">Glycoprotein</keyword>
<keyword evidence="5" id="KW-0732">Signal</keyword>
<keyword evidence="8" id="KW-1185">Reference proteome</keyword>
<evidence type="ECO:0000256" key="5">
    <source>
        <dbReference type="SAM" id="SignalP"/>
    </source>
</evidence>
<dbReference type="InterPro" id="IPR002018">
    <property type="entry name" value="CarbesteraseB"/>
</dbReference>
<evidence type="ECO:0000313" key="8">
    <source>
        <dbReference type="Proteomes" id="UP000821837"/>
    </source>
</evidence>
<comment type="caution">
    <text evidence="7">The sequence shown here is derived from an EMBL/GenBank/DDBJ whole genome shotgun (WGS) entry which is preliminary data.</text>
</comment>
<gene>
    <name evidence="7" type="ORF">HPB52_015636</name>
</gene>
<dbReference type="SUPFAM" id="SSF53474">
    <property type="entry name" value="alpha/beta-Hydrolases"/>
    <property type="match status" value="1"/>
</dbReference>
<feature type="chain" id="PRO_5039177024" description="Carboxylesterase type B domain-containing protein" evidence="5">
    <location>
        <begin position="18"/>
        <end position="498"/>
    </location>
</feature>
<evidence type="ECO:0000313" key="7">
    <source>
        <dbReference type="EMBL" id="KAH7951950.1"/>
    </source>
</evidence>
<dbReference type="PROSITE" id="PS00941">
    <property type="entry name" value="CARBOXYLESTERASE_B_2"/>
    <property type="match status" value="1"/>
</dbReference>
<dbReference type="EMBL" id="JABSTV010001251">
    <property type="protein sequence ID" value="KAH7951950.1"/>
    <property type="molecule type" value="Genomic_DNA"/>
</dbReference>
<dbReference type="GO" id="GO:0005886">
    <property type="term" value="C:plasma membrane"/>
    <property type="evidence" value="ECO:0007669"/>
    <property type="project" value="TreeGrafter"/>
</dbReference>
<keyword evidence="3" id="KW-0378">Hydrolase</keyword>
<name>A0A9D4PUE4_RHISA</name>
<organism evidence="7 8">
    <name type="scientific">Rhipicephalus sanguineus</name>
    <name type="common">Brown dog tick</name>
    <name type="synonym">Ixodes sanguineus</name>
    <dbReference type="NCBI Taxonomy" id="34632"/>
    <lineage>
        <taxon>Eukaryota</taxon>
        <taxon>Metazoa</taxon>
        <taxon>Ecdysozoa</taxon>
        <taxon>Arthropoda</taxon>
        <taxon>Chelicerata</taxon>
        <taxon>Arachnida</taxon>
        <taxon>Acari</taxon>
        <taxon>Parasitiformes</taxon>
        <taxon>Ixodida</taxon>
        <taxon>Ixodoidea</taxon>
        <taxon>Ixodidae</taxon>
        <taxon>Rhipicephalinae</taxon>
        <taxon>Rhipicephalus</taxon>
        <taxon>Rhipicephalus</taxon>
    </lineage>
</organism>
<comment type="similarity">
    <text evidence="1">Belongs to the type-B carboxylesterase/lipase family.</text>
</comment>
<feature type="signal peptide" evidence="5">
    <location>
        <begin position="1"/>
        <end position="17"/>
    </location>
</feature>
<dbReference type="GO" id="GO:0003990">
    <property type="term" value="F:acetylcholinesterase activity"/>
    <property type="evidence" value="ECO:0007669"/>
    <property type="project" value="TreeGrafter"/>
</dbReference>
<dbReference type="InterPro" id="IPR050654">
    <property type="entry name" value="AChE-related_enzymes"/>
</dbReference>
<dbReference type="PANTHER" id="PTHR43918:SF4">
    <property type="entry name" value="CARBOXYLIC ESTER HYDROLASE"/>
    <property type="match status" value="1"/>
</dbReference>